<feature type="region of interest" description="Disordered" evidence="1">
    <location>
        <begin position="1"/>
        <end position="34"/>
    </location>
</feature>
<dbReference type="AlphaFoldDB" id="A0A0C2WI59"/>
<gene>
    <name evidence="2" type="ORF">M378DRAFT_524706</name>
</gene>
<dbReference type="EMBL" id="KN818428">
    <property type="protein sequence ID" value="KIL56336.1"/>
    <property type="molecule type" value="Genomic_DNA"/>
</dbReference>
<proteinExistence type="predicted"/>
<dbReference type="InParanoid" id="A0A0C2WI59"/>
<evidence type="ECO:0000313" key="3">
    <source>
        <dbReference type="Proteomes" id="UP000054549"/>
    </source>
</evidence>
<reference evidence="2 3" key="1">
    <citation type="submission" date="2014-04" db="EMBL/GenBank/DDBJ databases">
        <title>Evolutionary Origins and Diversification of the Mycorrhizal Mutualists.</title>
        <authorList>
            <consortium name="DOE Joint Genome Institute"/>
            <consortium name="Mycorrhizal Genomics Consortium"/>
            <person name="Kohler A."/>
            <person name="Kuo A."/>
            <person name="Nagy L.G."/>
            <person name="Floudas D."/>
            <person name="Copeland A."/>
            <person name="Barry K.W."/>
            <person name="Cichocki N."/>
            <person name="Veneault-Fourrey C."/>
            <person name="LaButti K."/>
            <person name="Lindquist E.A."/>
            <person name="Lipzen A."/>
            <person name="Lundell T."/>
            <person name="Morin E."/>
            <person name="Murat C."/>
            <person name="Riley R."/>
            <person name="Ohm R."/>
            <person name="Sun H."/>
            <person name="Tunlid A."/>
            <person name="Henrissat B."/>
            <person name="Grigoriev I.V."/>
            <person name="Hibbett D.S."/>
            <person name="Martin F."/>
        </authorList>
    </citation>
    <scope>NUCLEOTIDE SEQUENCE [LARGE SCALE GENOMIC DNA]</scope>
    <source>
        <strain evidence="2 3">Koide BX008</strain>
    </source>
</reference>
<dbReference type="HOGENOM" id="CLU_2263063_0_0_1"/>
<accession>A0A0C2WI59</accession>
<keyword evidence="3" id="KW-1185">Reference proteome</keyword>
<organism evidence="2 3">
    <name type="scientific">Amanita muscaria (strain Koide BX008)</name>
    <dbReference type="NCBI Taxonomy" id="946122"/>
    <lineage>
        <taxon>Eukaryota</taxon>
        <taxon>Fungi</taxon>
        <taxon>Dikarya</taxon>
        <taxon>Basidiomycota</taxon>
        <taxon>Agaricomycotina</taxon>
        <taxon>Agaricomycetes</taxon>
        <taxon>Agaricomycetidae</taxon>
        <taxon>Agaricales</taxon>
        <taxon>Pluteineae</taxon>
        <taxon>Amanitaceae</taxon>
        <taxon>Amanita</taxon>
    </lineage>
</organism>
<protein>
    <submittedName>
        <fullName evidence="2">Uncharacterized protein</fullName>
    </submittedName>
</protein>
<evidence type="ECO:0000256" key="1">
    <source>
        <dbReference type="SAM" id="MobiDB-lite"/>
    </source>
</evidence>
<dbReference type="Proteomes" id="UP000054549">
    <property type="component" value="Unassembled WGS sequence"/>
</dbReference>
<evidence type="ECO:0000313" key="2">
    <source>
        <dbReference type="EMBL" id="KIL56336.1"/>
    </source>
</evidence>
<name>A0A0C2WI59_AMAMK</name>
<feature type="compositionally biased region" description="Polar residues" evidence="1">
    <location>
        <begin position="1"/>
        <end position="16"/>
    </location>
</feature>
<sequence>MYSSTTNTAHSPSLAFSDSEPGSPRKHACTDVPMSAKKPVLTVTVSPPKEMASYSGTRVHWQTSMKMSISSVTAVLALMSFSDGEGGNGDIPQDAIAYQLGSS</sequence>